<accession>A0ABP8FE06</accession>
<organism evidence="1 2">
    <name type="scientific">Nibribacter koreensis</name>
    <dbReference type="NCBI Taxonomy" id="1084519"/>
    <lineage>
        <taxon>Bacteria</taxon>
        <taxon>Pseudomonadati</taxon>
        <taxon>Bacteroidota</taxon>
        <taxon>Cytophagia</taxon>
        <taxon>Cytophagales</taxon>
        <taxon>Hymenobacteraceae</taxon>
        <taxon>Nibribacter</taxon>
    </lineage>
</organism>
<evidence type="ECO:0008006" key="3">
    <source>
        <dbReference type="Google" id="ProtNLM"/>
    </source>
</evidence>
<comment type="caution">
    <text evidence="1">The sequence shown here is derived from an EMBL/GenBank/DDBJ whole genome shotgun (WGS) entry which is preliminary data.</text>
</comment>
<dbReference type="EMBL" id="BAABGX010000001">
    <property type="protein sequence ID" value="GAA4301065.1"/>
    <property type="molecule type" value="Genomic_DNA"/>
</dbReference>
<proteinExistence type="predicted"/>
<evidence type="ECO:0000313" key="1">
    <source>
        <dbReference type="EMBL" id="GAA4301065.1"/>
    </source>
</evidence>
<gene>
    <name evidence="1" type="ORF">GCM10023183_11850</name>
</gene>
<evidence type="ECO:0000313" key="2">
    <source>
        <dbReference type="Proteomes" id="UP001501844"/>
    </source>
</evidence>
<reference evidence="2" key="1">
    <citation type="journal article" date="2019" name="Int. J. Syst. Evol. Microbiol.">
        <title>The Global Catalogue of Microorganisms (GCM) 10K type strain sequencing project: providing services to taxonomists for standard genome sequencing and annotation.</title>
        <authorList>
            <consortium name="The Broad Institute Genomics Platform"/>
            <consortium name="The Broad Institute Genome Sequencing Center for Infectious Disease"/>
            <person name="Wu L."/>
            <person name="Ma J."/>
        </authorList>
    </citation>
    <scope>NUCLEOTIDE SEQUENCE [LARGE SCALE GENOMIC DNA]</scope>
    <source>
        <strain evidence="2">JCM 17917</strain>
    </source>
</reference>
<sequence length="216" mass="23435">MLSPALLTEYKTQLFSHLNPMKKLLLIPVLLVVALSTAFAQTSSDSTVTKPYLPVRFLVGASFEFGGDKVAEVQFTNGESQSIPAGQGVSIHAGGQFQFPKLDKFLLRATVGFKYVTTQADNAHIRLSRIPLHLTANFMATDKIRLGAGLASHQSITFKTDGIGQDFELKGSTGAIFEVAYSFIGVSYTAMTYKDKYSNSYSANNIGITFSGVFPK</sequence>
<keyword evidence="2" id="KW-1185">Reference proteome</keyword>
<dbReference type="Proteomes" id="UP001501844">
    <property type="component" value="Unassembled WGS sequence"/>
</dbReference>
<name>A0ABP8FE06_9BACT</name>
<protein>
    <recommendedName>
        <fullName evidence="3">Outer membrane protein beta-barrel domain-containing protein</fullName>
    </recommendedName>
</protein>